<dbReference type="InterPro" id="IPR047021">
    <property type="entry name" value="REXO1/3/4-like"/>
</dbReference>
<evidence type="ECO:0000256" key="4">
    <source>
        <dbReference type="ARBA" id="ARBA00022552"/>
    </source>
</evidence>
<dbReference type="InterPro" id="IPR000082">
    <property type="entry name" value="SEA_dom"/>
</dbReference>
<dbReference type="GO" id="GO:0008408">
    <property type="term" value="F:3'-5' exonuclease activity"/>
    <property type="evidence" value="ECO:0007669"/>
    <property type="project" value="InterPro"/>
</dbReference>
<keyword evidence="6" id="KW-0378">Hydrolase</keyword>
<dbReference type="CDD" id="cd00037">
    <property type="entry name" value="CLECT"/>
    <property type="match status" value="1"/>
</dbReference>
<comment type="subcellular location">
    <subcellularLocation>
        <location evidence="1">Nucleus</location>
    </subcellularLocation>
</comment>
<feature type="compositionally biased region" description="Basic and acidic residues" evidence="10">
    <location>
        <begin position="790"/>
        <end position="804"/>
    </location>
</feature>
<dbReference type="PROSITE" id="PS50024">
    <property type="entry name" value="SEA"/>
    <property type="match status" value="1"/>
</dbReference>
<keyword evidence="5" id="KW-0540">Nuclease</keyword>
<dbReference type="InterPro" id="IPR035940">
    <property type="entry name" value="CAP_sf"/>
</dbReference>
<feature type="region of interest" description="Disordered" evidence="10">
    <location>
        <begin position="472"/>
        <end position="491"/>
    </location>
</feature>
<dbReference type="InterPro" id="IPR012337">
    <property type="entry name" value="RNaseH-like_sf"/>
</dbReference>
<comment type="caution">
    <text evidence="13">The sequence shown here is derived from an EMBL/GenBank/DDBJ whole genome shotgun (WGS) entry which is preliminary data.</text>
</comment>
<dbReference type="SUPFAM" id="SSF56436">
    <property type="entry name" value="C-type lectin-like"/>
    <property type="match status" value="1"/>
</dbReference>
<feature type="domain" description="SEA" evidence="12">
    <location>
        <begin position="236"/>
        <end position="351"/>
    </location>
</feature>
<feature type="region of interest" description="Disordered" evidence="10">
    <location>
        <begin position="631"/>
        <end position="671"/>
    </location>
</feature>
<dbReference type="InterPro" id="IPR037431">
    <property type="entry name" value="REX4_DEDDh_dom"/>
</dbReference>
<dbReference type="OrthoDB" id="5967787at2759"/>
<dbReference type="SUPFAM" id="SSF55797">
    <property type="entry name" value="PR-1-like"/>
    <property type="match status" value="1"/>
</dbReference>
<keyword evidence="11" id="KW-0732">Signal</keyword>
<dbReference type="InterPro" id="IPR036364">
    <property type="entry name" value="SEA_dom_sf"/>
</dbReference>
<accession>A0A2B4RTE5</accession>
<evidence type="ECO:0000256" key="8">
    <source>
        <dbReference type="ARBA" id="ARBA00023242"/>
    </source>
</evidence>
<dbReference type="PANTHER" id="PTHR12801">
    <property type="entry name" value="RNA EXONUCLEASE REXO1 / RECO3 FAMILY MEMBER-RELATED"/>
    <property type="match status" value="1"/>
</dbReference>
<evidence type="ECO:0000259" key="12">
    <source>
        <dbReference type="PROSITE" id="PS50024"/>
    </source>
</evidence>
<evidence type="ECO:0000256" key="11">
    <source>
        <dbReference type="SAM" id="SignalP"/>
    </source>
</evidence>
<evidence type="ECO:0000256" key="2">
    <source>
        <dbReference type="ARBA" id="ARBA00010489"/>
    </source>
</evidence>
<evidence type="ECO:0000256" key="9">
    <source>
        <dbReference type="ARBA" id="ARBA00025599"/>
    </source>
</evidence>
<feature type="chain" id="PRO_5013332965" description="RNA exonuclease 4" evidence="11">
    <location>
        <begin position="22"/>
        <end position="1003"/>
    </location>
</feature>
<dbReference type="Gene3D" id="3.30.420.10">
    <property type="entry name" value="Ribonuclease H-like superfamily/Ribonuclease H"/>
    <property type="match status" value="1"/>
</dbReference>
<dbReference type="Gene3D" id="3.10.100.10">
    <property type="entry name" value="Mannose-Binding Protein A, subunit A"/>
    <property type="match status" value="1"/>
</dbReference>
<gene>
    <name evidence="13" type="primary">REX4</name>
    <name evidence="13" type="ORF">AWC38_SpisGene14636</name>
</gene>
<dbReference type="GO" id="GO:0006364">
    <property type="term" value="P:rRNA processing"/>
    <property type="evidence" value="ECO:0007669"/>
    <property type="project" value="UniProtKB-KW"/>
</dbReference>
<dbReference type="FunFam" id="3.30.420.10:FF:000007">
    <property type="entry name" value="Interferon-stimulated exonuclease gene 20"/>
    <property type="match status" value="1"/>
</dbReference>
<dbReference type="STRING" id="50429.A0A2B4RTE5"/>
<sequence>MFLRTCFETVLLFVVTIKAAPYPIPEASQKAPGVEAFLEKELQLINKYRLMHAAAPLQLSLDLTNKAELWATQLANQDKEKIDVNSKYGQNIFSTKDEKDVAAKSVRSWYNEIRFYDFHSAKESLKSSYFTQLVWVGSQDVGIGKAKSASGKTYIVALFNPPGNEGNFLHNVLPVTGSGVGKQGPFNWVQASEKCAADFATLASIGSEAEDMFVKTILTSAGVSDAWIGGTSSISGITEYLVILRYENKLWTDNLYVPGSPRYQALSRHIQEALLDVYGDFDWFEQITVDHFSKGEEDKILAYFKLRFTPDDTSPADPIQFLRDSIQGSDSSKRSVITGTLYGEKVQLINATMIVVDQTPETCPSYCMSSQCMPTVCNPWCCDPFGQQFFQSSYGAPQQPGYNMIGSAPGQIQGYPSPNPLSVPQQAQFQYRPLPQPAYSILPRPQPYQYPIPPPQYPLPPQPQPYQYPVPTRPQQHQYRPQTPIQSPYSVPPRPQTYPFPIPVQPQQIRYQVPQRPPMPPSPQFLILPGQPQPQHQAPQQYQAIPRPVYPQPWPVYPQPQQMMQQPPPQFLQMGQNTKEKQKPQAGQGKSPVQLQGVVSSYPFQQPYQPLPNPPMPFYQPAFQQYYQPTVAAPKPHSPGKEKAKESAKESESGKEKSHENPLPVAVPQPTYPYLGYPPQSSYPYYSAPIPSTQTIPFKIRVYRPVLNIPRSSPPPLFNSGYPIPNMQQPVYQPYPVPLTQYRLPPGGLQPASPGLRPLEQRSFYPQVSPPPQGYPMQSSLPASDTSDSNCEKSRKCARPDSVHTDCNKSKVLNPVALDCEMVGVGDEKTSALARCSVVNYEGDVLYDVYVKPDKPITDYRTQWSGIRPKHMNNAISFRLARKKVKRLIKKRKLVGHALQFDLKVLKLKHPSDLVRDTSKHIPLRALAGFPRNSTPSLKRLTRQLLKWDIQVNEHSSVEDASAAMLLYRKCEVQWEKDVKGKSGQSYLEDAYWPNWTETTANS</sequence>
<dbReference type="Gene3D" id="3.40.33.10">
    <property type="entry name" value="CAP"/>
    <property type="match status" value="1"/>
</dbReference>
<keyword evidence="14" id="KW-1185">Reference proteome</keyword>
<dbReference type="AlphaFoldDB" id="A0A2B4RTE5"/>
<keyword evidence="8" id="KW-0539">Nucleus</keyword>
<feature type="compositionally biased region" description="Polar residues" evidence="10">
    <location>
        <begin position="776"/>
        <end position="789"/>
    </location>
</feature>
<dbReference type="GO" id="GO:0005634">
    <property type="term" value="C:nucleus"/>
    <property type="evidence" value="ECO:0007669"/>
    <property type="project" value="UniProtKB-SubCell"/>
</dbReference>
<feature type="signal peptide" evidence="11">
    <location>
        <begin position="1"/>
        <end position="21"/>
    </location>
</feature>
<evidence type="ECO:0000256" key="1">
    <source>
        <dbReference type="ARBA" id="ARBA00004123"/>
    </source>
</evidence>
<dbReference type="InterPro" id="IPR034113">
    <property type="entry name" value="SCP_GAPR1-like"/>
</dbReference>
<evidence type="ECO:0000256" key="10">
    <source>
        <dbReference type="SAM" id="MobiDB-lite"/>
    </source>
</evidence>
<dbReference type="Pfam" id="PF00188">
    <property type="entry name" value="CAP"/>
    <property type="match status" value="1"/>
</dbReference>
<evidence type="ECO:0000256" key="5">
    <source>
        <dbReference type="ARBA" id="ARBA00022722"/>
    </source>
</evidence>
<evidence type="ECO:0000256" key="6">
    <source>
        <dbReference type="ARBA" id="ARBA00022801"/>
    </source>
</evidence>
<dbReference type="GO" id="GO:0003676">
    <property type="term" value="F:nucleic acid binding"/>
    <property type="evidence" value="ECO:0007669"/>
    <property type="project" value="InterPro"/>
</dbReference>
<reference evidence="14" key="1">
    <citation type="journal article" date="2017" name="bioRxiv">
        <title>Comparative analysis of the genomes of Stylophora pistillata and Acropora digitifera provides evidence for extensive differences between species of corals.</title>
        <authorList>
            <person name="Voolstra C.R."/>
            <person name="Li Y."/>
            <person name="Liew Y.J."/>
            <person name="Baumgarten S."/>
            <person name="Zoccola D."/>
            <person name="Flot J.-F."/>
            <person name="Tambutte S."/>
            <person name="Allemand D."/>
            <person name="Aranda M."/>
        </authorList>
    </citation>
    <scope>NUCLEOTIDE SEQUENCE [LARGE SCALE GENOMIC DNA]</scope>
</reference>
<dbReference type="SMART" id="SM00479">
    <property type="entry name" value="EXOIII"/>
    <property type="match status" value="1"/>
</dbReference>
<dbReference type="CDD" id="cd06144">
    <property type="entry name" value="REX4_like"/>
    <property type="match status" value="1"/>
</dbReference>
<keyword evidence="7 13" id="KW-0269">Exonuclease</keyword>
<feature type="region of interest" description="Disordered" evidence="10">
    <location>
        <begin position="746"/>
        <end position="804"/>
    </location>
</feature>
<dbReference type="Pfam" id="PF00929">
    <property type="entry name" value="RNase_T"/>
    <property type="match status" value="1"/>
</dbReference>
<dbReference type="InterPro" id="IPR016186">
    <property type="entry name" value="C-type_lectin-like/link_sf"/>
</dbReference>
<protein>
    <recommendedName>
        <fullName evidence="3">RNA exonuclease 4</fullName>
    </recommendedName>
</protein>
<dbReference type="SMART" id="SM00198">
    <property type="entry name" value="SCP"/>
    <property type="match status" value="1"/>
</dbReference>
<proteinExistence type="inferred from homology"/>
<dbReference type="EMBL" id="LSMT01000299">
    <property type="protein sequence ID" value="PFX20881.1"/>
    <property type="molecule type" value="Genomic_DNA"/>
</dbReference>
<dbReference type="PANTHER" id="PTHR12801:SF45">
    <property type="entry name" value="RNA EXONUCLEASE 4"/>
    <property type="match status" value="1"/>
</dbReference>
<dbReference type="InterPro" id="IPR013520">
    <property type="entry name" value="Ribonucl_H"/>
</dbReference>
<dbReference type="Pfam" id="PF01390">
    <property type="entry name" value="SEA"/>
    <property type="match status" value="1"/>
</dbReference>
<dbReference type="SUPFAM" id="SSF82671">
    <property type="entry name" value="SEA domain"/>
    <property type="match status" value="1"/>
</dbReference>
<feature type="compositionally biased region" description="Polar residues" evidence="10">
    <location>
        <begin position="477"/>
        <end position="489"/>
    </location>
</feature>
<evidence type="ECO:0000313" key="14">
    <source>
        <dbReference type="Proteomes" id="UP000225706"/>
    </source>
</evidence>
<dbReference type="SUPFAM" id="SSF53098">
    <property type="entry name" value="Ribonuclease H-like"/>
    <property type="match status" value="1"/>
</dbReference>
<dbReference type="CDD" id="cd05382">
    <property type="entry name" value="CAP_GAPR1-like"/>
    <property type="match status" value="1"/>
</dbReference>
<feature type="compositionally biased region" description="Basic and acidic residues" evidence="10">
    <location>
        <begin position="639"/>
        <end position="660"/>
    </location>
</feature>
<evidence type="ECO:0000313" key="13">
    <source>
        <dbReference type="EMBL" id="PFX20881.1"/>
    </source>
</evidence>
<evidence type="ECO:0000256" key="7">
    <source>
        <dbReference type="ARBA" id="ARBA00022839"/>
    </source>
</evidence>
<evidence type="ECO:0000256" key="3">
    <source>
        <dbReference type="ARBA" id="ARBA00016937"/>
    </source>
</evidence>
<organism evidence="13 14">
    <name type="scientific">Stylophora pistillata</name>
    <name type="common">Smooth cauliflower coral</name>
    <dbReference type="NCBI Taxonomy" id="50429"/>
    <lineage>
        <taxon>Eukaryota</taxon>
        <taxon>Metazoa</taxon>
        <taxon>Cnidaria</taxon>
        <taxon>Anthozoa</taxon>
        <taxon>Hexacorallia</taxon>
        <taxon>Scleractinia</taxon>
        <taxon>Astrocoeniina</taxon>
        <taxon>Pocilloporidae</taxon>
        <taxon>Stylophora</taxon>
    </lineage>
</organism>
<comment type="function">
    <text evidence="9">Exoribonuclease involved in ribosome biosynthesis. Involved in the processing of ITS1, the internal transcribed spacer localized between the 18S and 5.8S rRNAs.</text>
</comment>
<name>A0A2B4RTE5_STYPI</name>
<dbReference type="InterPro" id="IPR036397">
    <property type="entry name" value="RNaseH_sf"/>
</dbReference>
<feature type="region of interest" description="Disordered" evidence="10">
    <location>
        <begin position="557"/>
        <end position="593"/>
    </location>
</feature>
<dbReference type="InterPro" id="IPR016187">
    <property type="entry name" value="CTDL_fold"/>
</dbReference>
<dbReference type="Proteomes" id="UP000225706">
    <property type="component" value="Unassembled WGS sequence"/>
</dbReference>
<keyword evidence="4" id="KW-0698">rRNA processing</keyword>
<dbReference type="InterPro" id="IPR014044">
    <property type="entry name" value="CAP_dom"/>
</dbReference>
<comment type="similarity">
    <text evidence="2">Belongs to the REXO4 family.</text>
</comment>